<protein>
    <submittedName>
        <fullName evidence="1">Uncharacterized protein YuzE</fullName>
    </submittedName>
</protein>
<dbReference type="PANTHER" id="PTHR37029:SF1">
    <property type="entry name" value="SSR1768 PROTEIN"/>
    <property type="match status" value="1"/>
</dbReference>
<name>A0A450SDB8_9GAMM</name>
<dbReference type="AlphaFoldDB" id="A0A450SDB8"/>
<accession>A0A450SDB8</accession>
<dbReference type="InterPro" id="IPR019270">
    <property type="entry name" value="DUF2283"/>
</dbReference>
<dbReference type="Pfam" id="PF10049">
    <property type="entry name" value="DUF2283"/>
    <property type="match status" value="1"/>
</dbReference>
<evidence type="ECO:0000313" key="1">
    <source>
        <dbReference type="EMBL" id="VFJ50487.1"/>
    </source>
</evidence>
<proteinExistence type="predicted"/>
<dbReference type="EMBL" id="CAADEY010000029">
    <property type="protein sequence ID" value="VFJ50487.1"/>
    <property type="molecule type" value="Genomic_DNA"/>
</dbReference>
<dbReference type="PANTHER" id="PTHR37029">
    <property type="entry name" value="SSR1768 PROTEIN"/>
    <property type="match status" value="1"/>
</dbReference>
<organism evidence="1">
    <name type="scientific">Candidatus Kentrum sp. DK</name>
    <dbReference type="NCBI Taxonomy" id="2126562"/>
    <lineage>
        <taxon>Bacteria</taxon>
        <taxon>Pseudomonadati</taxon>
        <taxon>Pseudomonadota</taxon>
        <taxon>Gammaproteobacteria</taxon>
        <taxon>Candidatus Kentrum</taxon>
    </lineage>
</organism>
<reference evidence="1" key="1">
    <citation type="submission" date="2019-02" db="EMBL/GenBank/DDBJ databases">
        <authorList>
            <person name="Gruber-Vodicka R. H."/>
            <person name="Seah K. B. B."/>
        </authorList>
    </citation>
    <scope>NUCLEOTIDE SEQUENCE</scope>
    <source>
        <strain evidence="1">BECK_DK161</strain>
    </source>
</reference>
<sequence>MQLNYYKDTDSLYIDLLSTPSMDSREVSDGIVLDYDAEGNLTGIDIDNASRKVDLRKVILGKMPSEVEAQAA</sequence>
<gene>
    <name evidence="1" type="ORF">BECKDK2373C_GA0170839_10298</name>
</gene>